<feature type="non-terminal residue" evidence="1">
    <location>
        <position position="54"/>
    </location>
</feature>
<proteinExistence type="predicted"/>
<dbReference type="EMBL" id="JAUEPU010000092">
    <property type="protein sequence ID" value="KAK0479018.1"/>
    <property type="molecule type" value="Genomic_DNA"/>
</dbReference>
<reference evidence="1" key="1">
    <citation type="submission" date="2023-06" db="EMBL/GenBank/DDBJ databases">
        <authorList>
            <consortium name="Lawrence Berkeley National Laboratory"/>
            <person name="Ahrendt S."/>
            <person name="Sahu N."/>
            <person name="Indic B."/>
            <person name="Wong-Bajracharya J."/>
            <person name="Merenyi Z."/>
            <person name="Ke H.-M."/>
            <person name="Monk M."/>
            <person name="Kocsube S."/>
            <person name="Drula E."/>
            <person name="Lipzen A."/>
            <person name="Balint B."/>
            <person name="Henrissat B."/>
            <person name="Andreopoulos B."/>
            <person name="Martin F.M."/>
            <person name="Harder C.B."/>
            <person name="Rigling D."/>
            <person name="Ford K.L."/>
            <person name="Foster G.D."/>
            <person name="Pangilinan J."/>
            <person name="Papanicolaou A."/>
            <person name="Barry K."/>
            <person name="LaButti K."/>
            <person name="Viragh M."/>
            <person name="Koriabine M."/>
            <person name="Yan M."/>
            <person name="Riley R."/>
            <person name="Champramary S."/>
            <person name="Plett K.L."/>
            <person name="Tsai I.J."/>
            <person name="Slot J."/>
            <person name="Sipos G."/>
            <person name="Plett J."/>
            <person name="Nagy L.G."/>
            <person name="Grigoriev I.V."/>
        </authorList>
    </citation>
    <scope>NUCLEOTIDE SEQUENCE</scope>
    <source>
        <strain evidence="1">HWK02</strain>
    </source>
</reference>
<protein>
    <submittedName>
        <fullName evidence="1">Uncharacterized protein</fullName>
    </submittedName>
</protein>
<evidence type="ECO:0000313" key="2">
    <source>
        <dbReference type="Proteomes" id="UP001175228"/>
    </source>
</evidence>
<sequence>VMPYYDSTSKIAADLNVDFIAVSIRLNHYSVLTTVLDAGKDFFIEWHAGRNTKE</sequence>
<name>A0AA39P8U1_9AGAR</name>
<gene>
    <name evidence="1" type="ORF">EDD18DRAFT_1032577</name>
</gene>
<feature type="non-terminal residue" evidence="1">
    <location>
        <position position="1"/>
    </location>
</feature>
<comment type="caution">
    <text evidence="1">The sequence shown here is derived from an EMBL/GenBank/DDBJ whole genome shotgun (WGS) entry which is preliminary data.</text>
</comment>
<dbReference type="AlphaFoldDB" id="A0AA39P8U1"/>
<dbReference type="Proteomes" id="UP001175228">
    <property type="component" value="Unassembled WGS sequence"/>
</dbReference>
<accession>A0AA39P8U1</accession>
<organism evidence="1 2">
    <name type="scientific">Armillaria luteobubalina</name>
    <dbReference type="NCBI Taxonomy" id="153913"/>
    <lineage>
        <taxon>Eukaryota</taxon>
        <taxon>Fungi</taxon>
        <taxon>Dikarya</taxon>
        <taxon>Basidiomycota</taxon>
        <taxon>Agaricomycotina</taxon>
        <taxon>Agaricomycetes</taxon>
        <taxon>Agaricomycetidae</taxon>
        <taxon>Agaricales</taxon>
        <taxon>Marasmiineae</taxon>
        <taxon>Physalacriaceae</taxon>
        <taxon>Armillaria</taxon>
    </lineage>
</organism>
<keyword evidence="2" id="KW-1185">Reference proteome</keyword>
<evidence type="ECO:0000313" key="1">
    <source>
        <dbReference type="EMBL" id="KAK0479018.1"/>
    </source>
</evidence>